<feature type="domain" description="PpiC" evidence="7">
    <location>
        <begin position="164"/>
        <end position="263"/>
    </location>
</feature>
<dbReference type="Pfam" id="PF00639">
    <property type="entry name" value="Rotamase"/>
    <property type="match status" value="1"/>
</dbReference>
<dbReference type="PROSITE" id="PS50198">
    <property type="entry name" value="PPIC_PPIASE_2"/>
    <property type="match status" value="1"/>
</dbReference>
<dbReference type="SUPFAM" id="SSF54534">
    <property type="entry name" value="FKBP-like"/>
    <property type="match status" value="1"/>
</dbReference>
<evidence type="ECO:0000313" key="8">
    <source>
        <dbReference type="EMBL" id="GMG82303.1"/>
    </source>
</evidence>
<dbReference type="Gene3D" id="1.10.4030.10">
    <property type="entry name" value="Porin chaperone SurA, peptide-binding domain"/>
    <property type="match status" value="1"/>
</dbReference>
<name>A0ABQ6LM37_9RHOB</name>
<keyword evidence="5" id="KW-0413">Isomerase</keyword>
<protein>
    <recommendedName>
        <fullName evidence="1">Parvulin-like PPIase</fullName>
    </recommendedName>
    <alternativeName>
        <fullName evidence="3">Peptidyl-prolyl cis-trans isomerase plp</fullName>
    </alternativeName>
    <alternativeName>
        <fullName evidence="4">Rotamase plp</fullName>
    </alternativeName>
</protein>
<comment type="caution">
    <text evidence="8">The sequence shown here is derived from an EMBL/GenBank/DDBJ whole genome shotgun (WGS) entry which is preliminary data.</text>
</comment>
<gene>
    <name evidence="8" type="ORF">LNKW23_15160</name>
</gene>
<reference evidence="8 9" key="1">
    <citation type="submission" date="2023-04" db="EMBL/GenBank/DDBJ databases">
        <title>Marinoamorphus aggregata gen. nov., sp. Nov., isolate from tissue of brittle star Ophioplocus japonicus.</title>
        <authorList>
            <person name="Kawano K."/>
            <person name="Sawayama S."/>
            <person name="Nakagawa S."/>
        </authorList>
    </citation>
    <scope>NUCLEOTIDE SEQUENCE [LARGE SCALE GENOMIC DNA]</scope>
    <source>
        <strain evidence="8 9">NKW23</strain>
    </source>
</reference>
<evidence type="ECO:0000313" key="9">
    <source>
        <dbReference type="Proteomes" id="UP001239909"/>
    </source>
</evidence>
<evidence type="ECO:0000256" key="5">
    <source>
        <dbReference type="PROSITE-ProRule" id="PRU00278"/>
    </source>
</evidence>
<dbReference type="InterPro" id="IPR050280">
    <property type="entry name" value="OMP_Chaperone_SurA"/>
</dbReference>
<dbReference type="Gene3D" id="3.10.50.40">
    <property type="match status" value="1"/>
</dbReference>
<feature type="signal peptide" evidence="6">
    <location>
        <begin position="1"/>
        <end position="21"/>
    </location>
</feature>
<dbReference type="PANTHER" id="PTHR47637">
    <property type="entry name" value="CHAPERONE SURA"/>
    <property type="match status" value="1"/>
</dbReference>
<dbReference type="EMBL" id="BSYI01000009">
    <property type="protein sequence ID" value="GMG82303.1"/>
    <property type="molecule type" value="Genomic_DNA"/>
</dbReference>
<dbReference type="RefSeq" id="WP_285671077.1">
    <property type="nucleotide sequence ID" value="NZ_BSYI01000009.1"/>
</dbReference>
<feature type="chain" id="PRO_5047285068" description="Parvulin-like PPIase" evidence="6">
    <location>
        <begin position="22"/>
        <end position="309"/>
    </location>
</feature>
<dbReference type="SUPFAM" id="SSF109998">
    <property type="entry name" value="Triger factor/SurA peptide-binding domain-like"/>
    <property type="match status" value="1"/>
</dbReference>
<evidence type="ECO:0000256" key="3">
    <source>
        <dbReference type="ARBA" id="ARBA00030642"/>
    </source>
</evidence>
<evidence type="ECO:0000256" key="2">
    <source>
        <dbReference type="ARBA" id="ARBA00022729"/>
    </source>
</evidence>
<dbReference type="InterPro" id="IPR027304">
    <property type="entry name" value="Trigger_fact/SurA_dom_sf"/>
</dbReference>
<evidence type="ECO:0000259" key="7">
    <source>
        <dbReference type="PROSITE" id="PS50198"/>
    </source>
</evidence>
<evidence type="ECO:0000256" key="6">
    <source>
        <dbReference type="SAM" id="SignalP"/>
    </source>
</evidence>
<dbReference type="PANTHER" id="PTHR47637:SF1">
    <property type="entry name" value="CHAPERONE SURA"/>
    <property type="match status" value="1"/>
</dbReference>
<evidence type="ECO:0000256" key="1">
    <source>
        <dbReference type="ARBA" id="ARBA00018370"/>
    </source>
</evidence>
<proteinExistence type="predicted"/>
<keyword evidence="9" id="KW-1185">Reference proteome</keyword>
<organism evidence="8 9">
    <name type="scientific">Paralimibaculum aggregatum</name>
    <dbReference type="NCBI Taxonomy" id="3036245"/>
    <lineage>
        <taxon>Bacteria</taxon>
        <taxon>Pseudomonadati</taxon>
        <taxon>Pseudomonadota</taxon>
        <taxon>Alphaproteobacteria</taxon>
        <taxon>Rhodobacterales</taxon>
        <taxon>Paracoccaceae</taxon>
        <taxon>Paralimibaculum</taxon>
    </lineage>
</organism>
<keyword evidence="5" id="KW-0697">Rotamase</keyword>
<keyword evidence="2 6" id="KW-0732">Signal</keyword>
<evidence type="ECO:0000256" key="4">
    <source>
        <dbReference type="ARBA" id="ARBA00031484"/>
    </source>
</evidence>
<accession>A0ABQ6LM37</accession>
<dbReference type="Pfam" id="PF13624">
    <property type="entry name" value="SurA_N_3"/>
    <property type="match status" value="1"/>
</dbReference>
<dbReference type="InterPro" id="IPR000297">
    <property type="entry name" value="PPIase_PpiC"/>
</dbReference>
<dbReference type="Proteomes" id="UP001239909">
    <property type="component" value="Unassembled WGS sequence"/>
</dbReference>
<sequence>MWRGLLAAAAIAAVCFGGAAAQTPFRPVATVNSAVITAYDVDQRARIISTLGAGGANQEELANLALDQLIDDRLKIQAAKDAGLEPTREVVELGVAEVAQQLRLEPEAFVSRLKAAGVTDQAIEDLVSGQMLWREVVRARFRGRIELGEAEIDAEIALSAQSGAEAFRIQEIGLPFRDQGRTEAETRALADRLWRELNAGGDFAAAVARYSRAPSADRGGEVGWVSAREVPAGLAAVFAQLPDGGVTPPQPVQGGLSILRVTARRGSGGGPTSEALREEVRREMMNKRLDLLSQGLIQELRRDAMIELR</sequence>
<dbReference type="InterPro" id="IPR046357">
    <property type="entry name" value="PPIase_dom_sf"/>
</dbReference>